<name>A0A1X2GBJ3_9FUNG</name>
<keyword evidence="2" id="KW-0472">Membrane</keyword>
<sequence length="65" mass="7297">MLLSTSQKRSVARNGPPQCESLTEGYSPPTEHGETLIVGFLPLTVRYGGRIVLFFILIHTFIKFM</sequence>
<comment type="caution">
    <text evidence="3">The sequence shown here is derived from an EMBL/GenBank/DDBJ whole genome shotgun (WGS) entry which is preliminary data.</text>
</comment>
<accession>A0A1X2GBJ3</accession>
<dbReference type="EMBL" id="MCGT01000025">
    <property type="protein sequence ID" value="ORX49931.1"/>
    <property type="molecule type" value="Genomic_DNA"/>
</dbReference>
<keyword evidence="4" id="KW-1185">Reference proteome</keyword>
<feature type="non-terminal residue" evidence="3">
    <location>
        <position position="65"/>
    </location>
</feature>
<evidence type="ECO:0000256" key="2">
    <source>
        <dbReference type="SAM" id="Phobius"/>
    </source>
</evidence>
<feature type="region of interest" description="Disordered" evidence="1">
    <location>
        <begin position="1"/>
        <end position="32"/>
    </location>
</feature>
<keyword evidence="2" id="KW-0812">Transmembrane</keyword>
<evidence type="ECO:0000256" key="1">
    <source>
        <dbReference type="SAM" id="MobiDB-lite"/>
    </source>
</evidence>
<protein>
    <submittedName>
        <fullName evidence="3">Uncharacterized protein</fullName>
    </submittedName>
</protein>
<proteinExistence type="predicted"/>
<keyword evidence="2" id="KW-1133">Transmembrane helix</keyword>
<evidence type="ECO:0000313" key="3">
    <source>
        <dbReference type="EMBL" id="ORX49931.1"/>
    </source>
</evidence>
<feature type="transmembrane region" description="Helical" evidence="2">
    <location>
        <begin position="36"/>
        <end position="62"/>
    </location>
</feature>
<reference evidence="3 4" key="1">
    <citation type="submission" date="2016-07" db="EMBL/GenBank/DDBJ databases">
        <title>Pervasive Adenine N6-methylation of Active Genes in Fungi.</title>
        <authorList>
            <consortium name="DOE Joint Genome Institute"/>
            <person name="Mondo S.J."/>
            <person name="Dannebaum R.O."/>
            <person name="Kuo R.C."/>
            <person name="Labutti K."/>
            <person name="Haridas S."/>
            <person name="Kuo A."/>
            <person name="Salamov A."/>
            <person name="Ahrendt S.R."/>
            <person name="Lipzen A."/>
            <person name="Sullivan W."/>
            <person name="Andreopoulos W.B."/>
            <person name="Clum A."/>
            <person name="Lindquist E."/>
            <person name="Daum C."/>
            <person name="Ramamoorthy G.K."/>
            <person name="Gryganskyi A."/>
            <person name="Culley D."/>
            <person name="Magnuson J.K."/>
            <person name="James T.Y."/>
            <person name="O'Malley M.A."/>
            <person name="Stajich J.E."/>
            <person name="Spatafora J.W."/>
            <person name="Visel A."/>
            <person name="Grigoriev I.V."/>
        </authorList>
    </citation>
    <scope>NUCLEOTIDE SEQUENCE [LARGE SCALE GENOMIC DNA]</scope>
    <source>
        <strain evidence="3 4">NRRL 3301</strain>
    </source>
</reference>
<dbReference type="Proteomes" id="UP000242146">
    <property type="component" value="Unassembled WGS sequence"/>
</dbReference>
<evidence type="ECO:0000313" key="4">
    <source>
        <dbReference type="Proteomes" id="UP000242146"/>
    </source>
</evidence>
<dbReference type="AlphaFoldDB" id="A0A1X2GBJ3"/>
<organism evidence="3 4">
    <name type="scientific">Hesseltinella vesiculosa</name>
    <dbReference type="NCBI Taxonomy" id="101127"/>
    <lineage>
        <taxon>Eukaryota</taxon>
        <taxon>Fungi</taxon>
        <taxon>Fungi incertae sedis</taxon>
        <taxon>Mucoromycota</taxon>
        <taxon>Mucoromycotina</taxon>
        <taxon>Mucoromycetes</taxon>
        <taxon>Mucorales</taxon>
        <taxon>Cunninghamellaceae</taxon>
        <taxon>Hesseltinella</taxon>
    </lineage>
</organism>
<gene>
    <name evidence="3" type="ORF">DM01DRAFT_1338062</name>
</gene>